<dbReference type="Gene3D" id="2.115.10.20">
    <property type="entry name" value="Glycosyl hydrolase domain, family 43"/>
    <property type="match status" value="1"/>
</dbReference>
<evidence type="ECO:0000256" key="5">
    <source>
        <dbReference type="SAM" id="MobiDB-lite"/>
    </source>
</evidence>
<dbReference type="InterPro" id="IPR001362">
    <property type="entry name" value="Glyco_hydro_32"/>
</dbReference>
<evidence type="ECO:0000313" key="9">
    <source>
        <dbReference type="Proteomes" id="UP000676310"/>
    </source>
</evidence>
<dbReference type="Gene3D" id="2.60.120.560">
    <property type="entry name" value="Exo-inulinase, domain 1"/>
    <property type="match status" value="1"/>
</dbReference>
<keyword evidence="3 4" id="KW-0326">Glycosidase</keyword>
<keyword evidence="2 4" id="KW-0378">Hydrolase</keyword>
<evidence type="ECO:0000313" key="8">
    <source>
        <dbReference type="EMBL" id="CAG5184516.1"/>
    </source>
</evidence>
<evidence type="ECO:0000256" key="2">
    <source>
        <dbReference type="ARBA" id="ARBA00022801"/>
    </source>
</evidence>
<dbReference type="GeneID" id="67011165"/>
<proteinExistence type="inferred from homology"/>
<dbReference type="RefSeq" id="XP_043174523.1">
    <property type="nucleotide sequence ID" value="XM_043318588.1"/>
</dbReference>
<dbReference type="PANTHER" id="PTHR42800">
    <property type="entry name" value="EXOINULINASE INUD (AFU_ORTHOLOGUE AFUA_5G00480)"/>
    <property type="match status" value="1"/>
</dbReference>
<dbReference type="Pfam" id="PF00251">
    <property type="entry name" value="Glyco_hydro_32N"/>
    <property type="match status" value="1"/>
</dbReference>
<evidence type="ECO:0000256" key="1">
    <source>
        <dbReference type="ARBA" id="ARBA00009902"/>
    </source>
</evidence>
<dbReference type="GO" id="GO:0005737">
    <property type="term" value="C:cytoplasm"/>
    <property type="evidence" value="ECO:0007669"/>
    <property type="project" value="TreeGrafter"/>
</dbReference>
<dbReference type="SUPFAM" id="SSF75005">
    <property type="entry name" value="Arabinanase/levansucrase/invertase"/>
    <property type="match status" value="1"/>
</dbReference>
<dbReference type="Pfam" id="PF08244">
    <property type="entry name" value="Glyco_hydro_32C"/>
    <property type="match status" value="1"/>
</dbReference>
<dbReference type="InterPro" id="IPR013320">
    <property type="entry name" value="ConA-like_dom_sf"/>
</dbReference>
<comment type="caution">
    <text evidence="8">The sequence shown here is derived from an EMBL/GenBank/DDBJ whole genome shotgun (WGS) entry which is preliminary data.</text>
</comment>
<evidence type="ECO:0000259" key="6">
    <source>
        <dbReference type="Pfam" id="PF00251"/>
    </source>
</evidence>
<dbReference type="PANTHER" id="PTHR42800:SF3">
    <property type="entry name" value="GLYCOSYL HYDROLASE FAMILY 32 N-TERMINAL DOMAIN-CONTAINING PROTEIN"/>
    <property type="match status" value="1"/>
</dbReference>
<dbReference type="AlphaFoldDB" id="A0A8J2IAF0"/>
<dbReference type="OrthoDB" id="202537at2759"/>
<reference evidence="8" key="1">
    <citation type="submission" date="2021-05" db="EMBL/GenBank/DDBJ databases">
        <authorList>
            <person name="Stam R."/>
        </authorList>
    </citation>
    <scope>NUCLEOTIDE SEQUENCE</scope>
    <source>
        <strain evidence="8">CS162</strain>
    </source>
</reference>
<dbReference type="Proteomes" id="UP000676310">
    <property type="component" value="Unassembled WGS sequence"/>
</dbReference>
<dbReference type="EMBL" id="CAJRGZ010000030">
    <property type="protein sequence ID" value="CAG5184516.1"/>
    <property type="molecule type" value="Genomic_DNA"/>
</dbReference>
<feature type="domain" description="Glycosyl hydrolase family 32 C-terminal" evidence="7">
    <location>
        <begin position="456"/>
        <end position="609"/>
    </location>
</feature>
<comment type="similarity">
    <text evidence="1 4">Belongs to the glycosyl hydrolase 32 family.</text>
</comment>
<dbReference type="GO" id="GO:0004575">
    <property type="term" value="F:sucrose alpha-glucosidase activity"/>
    <property type="evidence" value="ECO:0007669"/>
    <property type="project" value="TreeGrafter"/>
</dbReference>
<dbReference type="CDD" id="cd18621">
    <property type="entry name" value="GH32_XdINV-like"/>
    <property type="match status" value="1"/>
</dbReference>
<name>A0A8J2IAF0_9PLEO</name>
<dbReference type="SMART" id="SM00640">
    <property type="entry name" value="Glyco_32"/>
    <property type="match status" value="1"/>
</dbReference>
<dbReference type="InterPro" id="IPR023296">
    <property type="entry name" value="Glyco_hydro_beta-prop_sf"/>
</dbReference>
<keyword evidence="9" id="KW-1185">Reference proteome</keyword>
<evidence type="ECO:0000259" key="7">
    <source>
        <dbReference type="Pfam" id="PF08244"/>
    </source>
</evidence>
<feature type="region of interest" description="Disordered" evidence="5">
    <location>
        <begin position="1"/>
        <end position="22"/>
    </location>
</feature>
<protein>
    <submittedName>
        <fullName evidence="8">Uncharacterized protein</fullName>
    </submittedName>
</protein>
<sequence>MSNQSQSASSGPSTHQSRQQQWHPLPSYHLKAPYGWINDPCAPSYDAATGTYHVYYQWNPKSCDWGNIAWGHATSKDGLRWVQSPGTNPSLQPDQLYDKEGVFTGCLWPTGPYGEPQQLSVFYSSITNLPIHWSLPYIRDSEGLALATSKDGGLSWEKSGLNPILRGEPEGINVTGFRDPFLAEWPAMDEVRAVAGGDAKRSLYGILSGGILGKGPTVFLYAVSPDDLTAWEYLGLLVDMADGLRVPGPWTGEFGVNWECVNFMTLAAEDGTNHKRNFLLMGAEGFKPGYQDAHQTVGLWMAGTLSAVPAERGSITTPKMIHDFGGILDHGALYAPSSFVHPVTRKRILMGWIKEEELTSARRHAKGWTGHLAIPRELFLYTTPSNVTKALRSSLEDVRSMKLIDKRPSSQGHIRHTHALQTLGVRPFSGVRSLAQTAPMVWEDISSDHGAAAAGSRLLDETPSTSWELEAVINVDSSHGRIGFSICQPSRDGAHDSFQGTDIFFDAEREQIVVDKTQSNLEEDIAKDILHGSFTLFYHEQPSTSASPIEQLEKLRLRIFRDGDTLEVFANDRFTLATTVYVDTTCRAIRCFAEGVTAPTAFESIRLWDYAVGAQKSVSVL</sequence>
<evidence type="ECO:0000256" key="3">
    <source>
        <dbReference type="ARBA" id="ARBA00023295"/>
    </source>
</evidence>
<evidence type="ECO:0000256" key="4">
    <source>
        <dbReference type="RuleBase" id="RU362110"/>
    </source>
</evidence>
<gene>
    <name evidence="8" type="ORF">ALTATR162_LOCUS10948</name>
</gene>
<feature type="compositionally biased region" description="Low complexity" evidence="5">
    <location>
        <begin position="1"/>
        <end position="17"/>
    </location>
</feature>
<dbReference type="GO" id="GO:0005987">
    <property type="term" value="P:sucrose catabolic process"/>
    <property type="evidence" value="ECO:0007669"/>
    <property type="project" value="TreeGrafter"/>
</dbReference>
<dbReference type="InterPro" id="IPR013189">
    <property type="entry name" value="Glyco_hydro_32_C"/>
</dbReference>
<accession>A0A8J2IAF0</accession>
<dbReference type="SUPFAM" id="SSF49899">
    <property type="entry name" value="Concanavalin A-like lectins/glucanases"/>
    <property type="match status" value="1"/>
</dbReference>
<dbReference type="InterPro" id="IPR013148">
    <property type="entry name" value="Glyco_hydro_32_N"/>
</dbReference>
<feature type="domain" description="Glycosyl hydrolase family 32 N-terminal" evidence="6">
    <location>
        <begin position="29"/>
        <end position="382"/>
    </location>
</feature>
<organism evidence="8 9">
    <name type="scientific">Alternaria atra</name>
    <dbReference type="NCBI Taxonomy" id="119953"/>
    <lineage>
        <taxon>Eukaryota</taxon>
        <taxon>Fungi</taxon>
        <taxon>Dikarya</taxon>
        <taxon>Ascomycota</taxon>
        <taxon>Pezizomycotina</taxon>
        <taxon>Dothideomycetes</taxon>
        <taxon>Pleosporomycetidae</taxon>
        <taxon>Pleosporales</taxon>
        <taxon>Pleosporineae</taxon>
        <taxon>Pleosporaceae</taxon>
        <taxon>Alternaria</taxon>
        <taxon>Alternaria sect. Ulocladioides</taxon>
    </lineage>
</organism>